<accession>A0AAN8P9Z3</accession>
<evidence type="ECO:0000256" key="3">
    <source>
        <dbReference type="ARBA" id="ARBA00022884"/>
    </source>
</evidence>
<dbReference type="InterPro" id="IPR002415">
    <property type="entry name" value="H/ACA_rnp_Nhp2-like"/>
</dbReference>
<feature type="domain" description="Ribosomal protein eL8/eL30/eS12/Gadd45" evidence="7">
    <location>
        <begin position="43"/>
        <end position="132"/>
    </location>
</feature>
<evidence type="ECO:0000256" key="4">
    <source>
        <dbReference type="ARBA" id="ARBA00023242"/>
    </source>
</evidence>
<dbReference type="InterPro" id="IPR004038">
    <property type="entry name" value="Ribosomal_eL8/eL30/eS12/Gad45"/>
</dbReference>
<dbReference type="GO" id="GO:0000398">
    <property type="term" value="P:mRNA splicing, via spliceosome"/>
    <property type="evidence" value="ECO:0007669"/>
    <property type="project" value="UniProtKB-UniRule"/>
</dbReference>
<organism evidence="8 9">
    <name type="scientific">Patella caerulea</name>
    <name type="common">Rayed Mediterranean limpet</name>
    <dbReference type="NCBI Taxonomy" id="87958"/>
    <lineage>
        <taxon>Eukaryota</taxon>
        <taxon>Metazoa</taxon>
        <taxon>Spiralia</taxon>
        <taxon>Lophotrochozoa</taxon>
        <taxon>Mollusca</taxon>
        <taxon>Gastropoda</taxon>
        <taxon>Patellogastropoda</taxon>
        <taxon>Patelloidea</taxon>
        <taxon>Patellidae</taxon>
        <taxon>Patella</taxon>
    </lineage>
</organism>
<sequence>MGKNKKDKRQSEANETIEISYEEKLDYLMPIAKPLAPKKLTKRIYKTVKKANSQKKQIVRGIKQIQKFIRRGSKGFVVIAGDVYPIDAVSHLPVLCEDADIPYCYIPSKQDLGRSLGSQYCVVALVQSHEDYKELYDETFADIKSLPHPY</sequence>
<gene>
    <name evidence="8" type="ORF">SNE40_017592</name>
</gene>
<keyword evidence="3 6" id="KW-0694">RNA-binding</keyword>
<keyword evidence="4 6" id="KW-0539">Nucleus</keyword>
<comment type="similarity">
    <text evidence="2 6">Belongs to the eukaryotic ribosomal protein eL8 family.</text>
</comment>
<dbReference type="GO" id="GO:0042254">
    <property type="term" value="P:ribosome biogenesis"/>
    <property type="evidence" value="ECO:0007669"/>
    <property type="project" value="InterPro"/>
</dbReference>
<comment type="function">
    <text evidence="6">Common component of the spliceosome and rRNA processing machinery.</text>
</comment>
<protein>
    <recommendedName>
        <fullName evidence="6">H/ACA ribonucleoprotein complex subunit 2</fullName>
    </recommendedName>
    <alternativeName>
        <fullName evidence="6">Nucleolar protein family A member 2</fullName>
    </alternativeName>
</protein>
<dbReference type="GO" id="GO:0031429">
    <property type="term" value="C:box H/ACA snoRNP complex"/>
    <property type="evidence" value="ECO:0007669"/>
    <property type="project" value="UniProtKB-UniRule"/>
</dbReference>
<evidence type="ECO:0000313" key="8">
    <source>
        <dbReference type="EMBL" id="KAK6174282.1"/>
    </source>
</evidence>
<dbReference type="PROSITE" id="PS01082">
    <property type="entry name" value="RIBOSOMAL_L7AE"/>
    <property type="match status" value="1"/>
</dbReference>
<reference evidence="8 9" key="1">
    <citation type="submission" date="2024-01" db="EMBL/GenBank/DDBJ databases">
        <title>The genome of the rayed Mediterranean limpet Patella caerulea (Linnaeus, 1758).</title>
        <authorList>
            <person name="Anh-Thu Weber A."/>
            <person name="Halstead-Nussloch G."/>
        </authorList>
    </citation>
    <scope>NUCLEOTIDE SEQUENCE [LARGE SCALE GENOMIC DNA]</scope>
    <source>
        <strain evidence="8">AATW-2023a</strain>
        <tissue evidence="8">Whole specimen</tissue>
    </source>
</reference>
<dbReference type="InterPro" id="IPR050257">
    <property type="entry name" value="eL8/uL1-like"/>
</dbReference>
<name>A0AAN8P9Z3_PATCE</name>
<dbReference type="AlphaFoldDB" id="A0AAN8P9Z3"/>
<dbReference type="InterPro" id="IPR018492">
    <property type="entry name" value="Ribosomal_eL8/Nhp2"/>
</dbReference>
<dbReference type="PRINTS" id="PR00881">
    <property type="entry name" value="L7ARS6FAMILY"/>
</dbReference>
<dbReference type="PRINTS" id="PR00883">
    <property type="entry name" value="NUCLEARHMG"/>
</dbReference>
<dbReference type="Proteomes" id="UP001347796">
    <property type="component" value="Unassembled WGS sequence"/>
</dbReference>
<dbReference type="PANTHER" id="PTHR23105">
    <property type="entry name" value="RIBOSOMAL PROTEIN L7AE FAMILY MEMBER"/>
    <property type="match status" value="1"/>
</dbReference>
<dbReference type="EMBL" id="JAZGQO010000011">
    <property type="protein sequence ID" value="KAK6174282.1"/>
    <property type="molecule type" value="Genomic_DNA"/>
</dbReference>
<comment type="caution">
    <text evidence="8">The sequence shown here is derived from an EMBL/GenBank/DDBJ whole genome shotgun (WGS) entry which is preliminary data.</text>
</comment>
<evidence type="ECO:0000259" key="7">
    <source>
        <dbReference type="Pfam" id="PF01248"/>
    </source>
</evidence>
<dbReference type="Gene3D" id="3.30.1330.30">
    <property type="match status" value="1"/>
</dbReference>
<dbReference type="GO" id="GO:0031120">
    <property type="term" value="P:snRNA pseudouridine synthesis"/>
    <property type="evidence" value="ECO:0007669"/>
    <property type="project" value="UniProtKB-UniRule"/>
</dbReference>
<evidence type="ECO:0000313" key="9">
    <source>
        <dbReference type="Proteomes" id="UP001347796"/>
    </source>
</evidence>
<dbReference type="Pfam" id="PF01248">
    <property type="entry name" value="Ribosomal_L7Ae"/>
    <property type="match status" value="1"/>
</dbReference>
<dbReference type="SUPFAM" id="SSF55315">
    <property type="entry name" value="L30e-like"/>
    <property type="match status" value="1"/>
</dbReference>
<dbReference type="InterPro" id="IPR029064">
    <property type="entry name" value="Ribosomal_eL30-like_sf"/>
</dbReference>
<dbReference type="InterPro" id="IPR004037">
    <property type="entry name" value="Ribosomal_eL8-like_CS"/>
</dbReference>
<comment type="function">
    <text evidence="6">Required for ribosome biogenesis. Part of a complex which catalyzes pseudouridylation of rRNA. This involves the isomerization of uridine such that the ribose is subsequently attached to C5, instead of the normal N1. Pseudouridine ('psi') residues may serve to stabilize the conformation of rRNAs.</text>
</comment>
<comment type="subcellular location">
    <subcellularLocation>
        <location evidence="1 6">Nucleus</location>
        <location evidence="1 6">Nucleolus</location>
    </subcellularLocation>
</comment>
<proteinExistence type="inferred from homology"/>
<evidence type="ECO:0000256" key="6">
    <source>
        <dbReference type="RuleBase" id="RU366039"/>
    </source>
</evidence>
<keyword evidence="9" id="KW-1185">Reference proteome</keyword>
<dbReference type="GO" id="GO:0003723">
    <property type="term" value="F:RNA binding"/>
    <property type="evidence" value="ECO:0007669"/>
    <property type="project" value="UniProtKB-UniRule"/>
</dbReference>
<keyword evidence="5 6" id="KW-0687">Ribonucleoprotein</keyword>
<evidence type="ECO:0000256" key="2">
    <source>
        <dbReference type="ARBA" id="ARBA00007337"/>
    </source>
</evidence>
<evidence type="ECO:0000256" key="1">
    <source>
        <dbReference type="ARBA" id="ARBA00004604"/>
    </source>
</evidence>
<evidence type="ECO:0000256" key="5">
    <source>
        <dbReference type="ARBA" id="ARBA00023274"/>
    </source>
</evidence>